<reference evidence="1" key="4">
    <citation type="submission" date="2019-03" db="UniProtKB">
        <authorList>
            <consortium name="EnsemblPlants"/>
        </authorList>
    </citation>
    <scope>IDENTIFICATION</scope>
</reference>
<dbReference type="AlphaFoldDB" id="A0A453KCY2"/>
<evidence type="ECO:0000313" key="2">
    <source>
        <dbReference type="Proteomes" id="UP000015105"/>
    </source>
</evidence>
<dbReference type="EnsemblPlants" id="AET5Gv20376000.5">
    <property type="protein sequence ID" value="AET5Gv20376000.5"/>
    <property type="gene ID" value="AET5Gv20376000"/>
</dbReference>
<reference evidence="2" key="1">
    <citation type="journal article" date="2014" name="Science">
        <title>Ancient hybridizations among the ancestral genomes of bread wheat.</title>
        <authorList>
            <consortium name="International Wheat Genome Sequencing Consortium,"/>
            <person name="Marcussen T."/>
            <person name="Sandve S.R."/>
            <person name="Heier L."/>
            <person name="Spannagl M."/>
            <person name="Pfeifer M."/>
            <person name="Jakobsen K.S."/>
            <person name="Wulff B.B."/>
            <person name="Steuernagel B."/>
            <person name="Mayer K.F."/>
            <person name="Olsen O.A."/>
        </authorList>
    </citation>
    <scope>NUCLEOTIDE SEQUENCE [LARGE SCALE GENOMIC DNA]</scope>
    <source>
        <strain evidence="2">cv. AL8/78</strain>
    </source>
</reference>
<reference evidence="1" key="5">
    <citation type="journal article" date="2021" name="G3 (Bethesda)">
        <title>Aegilops tauschii genome assembly Aet v5.0 features greater sequence contiguity and improved annotation.</title>
        <authorList>
            <person name="Wang L."/>
            <person name="Zhu T."/>
            <person name="Rodriguez J.C."/>
            <person name="Deal K.R."/>
            <person name="Dubcovsky J."/>
            <person name="McGuire P.E."/>
            <person name="Lux T."/>
            <person name="Spannagl M."/>
            <person name="Mayer K.F.X."/>
            <person name="Baldrich P."/>
            <person name="Meyers B.C."/>
            <person name="Huo N."/>
            <person name="Gu Y.Q."/>
            <person name="Zhou H."/>
            <person name="Devos K.M."/>
            <person name="Bennetzen J.L."/>
            <person name="Unver T."/>
            <person name="Budak H."/>
            <person name="Gulick P.J."/>
            <person name="Galiba G."/>
            <person name="Kalapos B."/>
            <person name="Nelson D.R."/>
            <person name="Li P."/>
            <person name="You F.M."/>
            <person name="Luo M.C."/>
            <person name="Dvorak J."/>
        </authorList>
    </citation>
    <scope>NUCLEOTIDE SEQUENCE [LARGE SCALE GENOMIC DNA]</scope>
    <source>
        <strain evidence="1">cv. AL8/78</strain>
    </source>
</reference>
<reference evidence="2" key="2">
    <citation type="journal article" date="2017" name="Nat. Plants">
        <title>The Aegilops tauschii genome reveals multiple impacts of transposons.</title>
        <authorList>
            <person name="Zhao G."/>
            <person name="Zou C."/>
            <person name="Li K."/>
            <person name="Wang K."/>
            <person name="Li T."/>
            <person name="Gao L."/>
            <person name="Zhang X."/>
            <person name="Wang H."/>
            <person name="Yang Z."/>
            <person name="Liu X."/>
            <person name="Jiang W."/>
            <person name="Mao L."/>
            <person name="Kong X."/>
            <person name="Jiao Y."/>
            <person name="Jia J."/>
        </authorList>
    </citation>
    <scope>NUCLEOTIDE SEQUENCE [LARGE SCALE GENOMIC DNA]</scope>
    <source>
        <strain evidence="2">cv. AL8/78</strain>
    </source>
</reference>
<proteinExistence type="predicted"/>
<evidence type="ECO:0000313" key="1">
    <source>
        <dbReference type="EnsemblPlants" id="AET5Gv20376000.5"/>
    </source>
</evidence>
<dbReference type="Proteomes" id="UP000015105">
    <property type="component" value="Chromosome 5D"/>
</dbReference>
<dbReference type="Gramene" id="AET5Gv20376000.5">
    <property type="protein sequence ID" value="AET5Gv20376000.5"/>
    <property type="gene ID" value="AET5Gv20376000"/>
</dbReference>
<name>A0A453KCY2_AEGTS</name>
<protein>
    <submittedName>
        <fullName evidence="1">Uncharacterized protein</fullName>
    </submittedName>
</protein>
<keyword evidence="2" id="KW-1185">Reference proteome</keyword>
<organism evidence="1 2">
    <name type="scientific">Aegilops tauschii subsp. strangulata</name>
    <name type="common">Goatgrass</name>
    <dbReference type="NCBI Taxonomy" id="200361"/>
    <lineage>
        <taxon>Eukaryota</taxon>
        <taxon>Viridiplantae</taxon>
        <taxon>Streptophyta</taxon>
        <taxon>Embryophyta</taxon>
        <taxon>Tracheophyta</taxon>
        <taxon>Spermatophyta</taxon>
        <taxon>Magnoliopsida</taxon>
        <taxon>Liliopsida</taxon>
        <taxon>Poales</taxon>
        <taxon>Poaceae</taxon>
        <taxon>BOP clade</taxon>
        <taxon>Pooideae</taxon>
        <taxon>Triticodae</taxon>
        <taxon>Triticeae</taxon>
        <taxon>Triticinae</taxon>
        <taxon>Aegilops</taxon>
    </lineage>
</organism>
<reference evidence="1" key="3">
    <citation type="journal article" date="2017" name="Nature">
        <title>Genome sequence of the progenitor of the wheat D genome Aegilops tauschii.</title>
        <authorList>
            <person name="Luo M.C."/>
            <person name="Gu Y.Q."/>
            <person name="Puiu D."/>
            <person name="Wang H."/>
            <person name="Twardziok S.O."/>
            <person name="Deal K.R."/>
            <person name="Huo N."/>
            <person name="Zhu T."/>
            <person name="Wang L."/>
            <person name="Wang Y."/>
            <person name="McGuire P.E."/>
            <person name="Liu S."/>
            <person name="Long H."/>
            <person name="Ramasamy R.K."/>
            <person name="Rodriguez J.C."/>
            <person name="Van S.L."/>
            <person name="Yuan L."/>
            <person name="Wang Z."/>
            <person name="Xia Z."/>
            <person name="Xiao L."/>
            <person name="Anderson O.D."/>
            <person name="Ouyang S."/>
            <person name="Liang Y."/>
            <person name="Zimin A.V."/>
            <person name="Pertea G."/>
            <person name="Qi P."/>
            <person name="Bennetzen J.L."/>
            <person name="Dai X."/>
            <person name="Dawson M.W."/>
            <person name="Muller H.G."/>
            <person name="Kugler K."/>
            <person name="Rivarola-Duarte L."/>
            <person name="Spannagl M."/>
            <person name="Mayer K.F.X."/>
            <person name="Lu F.H."/>
            <person name="Bevan M.W."/>
            <person name="Leroy P."/>
            <person name="Li P."/>
            <person name="You F.M."/>
            <person name="Sun Q."/>
            <person name="Liu Z."/>
            <person name="Lyons E."/>
            <person name="Wicker T."/>
            <person name="Salzberg S.L."/>
            <person name="Devos K.M."/>
            <person name="Dvorak J."/>
        </authorList>
    </citation>
    <scope>NUCLEOTIDE SEQUENCE [LARGE SCALE GENOMIC DNA]</scope>
    <source>
        <strain evidence="1">cv. AL8/78</strain>
    </source>
</reference>
<sequence>ALFLFHKLRIFCHMLMALSAFLLLLVSRNHLSPYFFPPDPHPDTATANTIPIHIHLYLHSQAVII</sequence>
<accession>A0A453KCY2</accession>